<evidence type="ECO:0000256" key="8">
    <source>
        <dbReference type="SAM" id="MobiDB-lite"/>
    </source>
</evidence>
<dbReference type="InterPro" id="IPR050079">
    <property type="entry name" value="DEAD_box_RNA_helicase"/>
</dbReference>
<dbReference type="GO" id="GO:0016787">
    <property type="term" value="F:hydrolase activity"/>
    <property type="evidence" value="ECO:0007669"/>
    <property type="project" value="UniProtKB-KW"/>
</dbReference>
<evidence type="ECO:0000313" key="13">
    <source>
        <dbReference type="Proteomes" id="UP000295135"/>
    </source>
</evidence>
<dbReference type="InterPro" id="IPR014001">
    <property type="entry name" value="Helicase_ATP-bd"/>
</dbReference>
<dbReference type="GO" id="GO:0005524">
    <property type="term" value="F:ATP binding"/>
    <property type="evidence" value="ECO:0007669"/>
    <property type="project" value="UniProtKB-KW"/>
</dbReference>
<evidence type="ECO:0000256" key="7">
    <source>
        <dbReference type="RuleBase" id="RU000492"/>
    </source>
</evidence>
<dbReference type="PANTHER" id="PTHR47959:SF17">
    <property type="entry name" value="ATP-DEPENDENT RNA HELICASE DEAD BOX FAMILY"/>
    <property type="match status" value="1"/>
</dbReference>
<dbReference type="PROSITE" id="PS51195">
    <property type="entry name" value="Q_MOTIF"/>
    <property type="match status" value="1"/>
</dbReference>
<dbReference type="CDD" id="cd00268">
    <property type="entry name" value="DEADc"/>
    <property type="match status" value="1"/>
</dbReference>
<dbReference type="SMART" id="SM00487">
    <property type="entry name" value="DEXDc"/>
    <property type="match status" value="1"/>
</dbReference>
<dbReference type="AlphaFoldDB" id="A0A4R3JXY8"/>
<evidence type="ECO:0000259" key="10">
    <source>
        <dbReference type="PROSITE" id="PS51194"/>
    </source>
</evidence>
<keyword evidence="1 7" id="KW-0547">Nucleotide-binding</keyword>
<dbReference type="InterPro" id="IPR011545">
    <property type="entry name" value="DEAD/DEAH_box_helicase_dom"/>
</dbReference>
<dbReference type="GO" id="GO:0005829">
    <property type="term" value="C:cytosol"/>
    <property type="evidence" value="ECO:0007669"/>
    <property type="project" value="TreeGrafter"/>
</dbReference>
<dbReference type="InterPro" id="IPR000629">
    <property type="entry name" value="RNA-helicase_DEAD-box_CS"/>
</dbReference>
<dbReference type="GO" id="GO:0003676">
    <property type="term" value="F:nucleic acid binding"/>
    <property type="evidence" value="ECO:0007669"/>
    <property type="project" value="InterPro"/>
</dbReference>
<comment type="similarity">
    <text evidence="5 7">Belongs to the DEAD box helicase family.</text>
</comment>
<evidence type="ECO:0000256" key="3">
    <source>
        <dbReference type="ARBA" id="ARBA00022806"/>
    </source>
</evidence>
<evidence type="ECO:0000256" key="1">
    <source>
        <dbReference type="ARBA" id="ARBA00022741"/>
    </source>
</evidence>
<feature type="region of interest" description="Disordered" evidence="8">
    <location>
        <begin position="368"/>
        <end position="517"/>
    </location>
</feature>
<keyword evidence="13" id="KW-1185">Reference proteome</keyword>
<feature type="domain" description="Helicase C-terminal" evidence="10">
    <location>
        <begin position="235"/>
        <end position="381"/>
    </location>
</feature>
<dbReference type="PROSITE" id="PS51194">
    <property type="entry name" value="HELICASE_CTER"/>
    <property type="match status" value="1"/>
</dbReference>
<dbReference type="InterPro" id="IPR001650">
    <property type="entry name" value="Helicase_C-like"/>
</dbReference>
<dbReference type="CDD" id="cd18787">
    <property type="entry name" value="SF2_C_DEAD"/>
    <property type="match status" value="1"/>
</dbReference>
<keyword evidence="2 7" id="KW-0378">Hydrolase</keyword>
<feature type="domain" description="DEAD-box RNA helicase Q" evidence="11">
    <location>
        <begin position="1"/>
        <end position="29"/>
    </location>
</feature>
<feature type="compositionally biased region" description="Basic and acidic residues" evidence="8">
    <location>
        <begin position="401"/>
        <end position="430"/>
    </location>
</feature>
<dbReference type="InterPro" id="IPR027417">
    <property type="entry name" value="P-loop_NTPase"/>
</dbReference>
<evidence type="ECO:0000259" key="9">
    <source>
        <dbReference type="PROSITE" id="PS51192"/>
    </source>
</evidence>
<evidence type="ECO:0000256" key="5">
    <source>
        <dbReference type="ARBA" id="ARBA00038437"/>
    </source>
</evidence>
<dbReference type="Pfam" id="PF00270">
    <property type="entry name" value="DEAD"/>
    <property type="match status" value="1"/>
</dbReference>
<accession>A0A4R3JXY8</accession>
<dbReference type="OrthoDB" id="5297934at2"/>
<proteinExistence type="inferred from homology"/>
<dbReference type="GO" id="GO:0003724">
    <property type="term" value="F:RNA helicase activity"/>
    <property type="evidence" value="ECO:0007669"/>
    <property type="project" value="InterPro"/>
</dbReference>
<dbReference type="PANTHER" id="PTHR47959">
    <property type="entry name" value="ATP-DEPENDENT RNA HELICASE RHLE-RELATED"/>
    <property type="match status" value="1"/>
</dbReference>
<dbReference type="EMBL" id="SLZY01000006">
    <property type="protein sequence ID" value="TCS72137.1"/>
    <property type="molecule type" value="Genomic_DNA"/>
</dbReference>
<dbReference type="Proteomes" id="UP000295135">
    <property type="component" value="Unassembled WGS sequence"/>
</dbReference>
<dbReference type="SMART" id="SM00490">
    <property type="entry name" value="HELICc"/>
    <property type="match status" value="1"/>
</dbReference>
<feature type="compositionally biased region" description="Basic and acidic residues" evidence="8">
    <location>
        <begin position="472"/>
        <end position="487"/>
    </location>
</feature>
<feature type="short sequence motif" description="Q motif" evidence="6">
    <location>
        <begin position="1"/>
        <end position="29"/>
    </location>
</feature>
<feature type="compositionally biased region" description="Basic and acidic residues" evidence="8">
    <location>
        <begin position="440"/>
        <end position="452"/>
    </location>
</feature>
<keyword evidence="4 7" id="KW-0067">ATP-binding</keyword>
<organism evidence="12 13">
    <name type="scientific">Sulfuritortus calidifontis</name>
    <dbReference type="NCBI Taxonomy" id="1914471"/>
    <lineage>
        <taxon>Bacteria</taxon>
        <taxon>Pseudomonadati</taxon>
        <taxon>Pseudomonadota</taxon>
        <taxon>Betaproteobacteria</taxon>
        <taxon>Nitrosomonadales</taxon>
        <taxon>Thiobacillaceae</taxon>
        <taxon>Sulfuritortus</taxon>
    </lineage>
</organism>
<dbReference type="SUPFAM" id="SSF52540">
    <property type="entry name" value="P-loop containing nucleoside triphosphate hydrolases"/>
    <property type="match status" value="1"/>
</dbReference>
<dbReference type="RefSeq" id="WP_126463852.1">
    <property type="nucleotide sequence ID" value="NZ_AP018721.1"/>
</dbReference>
<dbReference type="Pfam" id="PF00271">
    <property type="entry name" value="Helicase_C"/>
    <property type="match status" value="1"/>
</dbReference>
<evidence type="ECO:0000259" key="11">
    <source>
        <dbReference type="PROSITE" id="PS51195"/>
    </source>
</evidence>
<evidence type="ECO:0000256" key="4">
    <source>
        <dbReference type="ARBA" id="ARBA00022840"/>
    </source>
</evidence>
<dbReference type="PROSITE" id="PS51192">
    <property type="entry name" value="HELICASE_ATP_BIND_1"/>
    <property type="match status" value="1"/>
</dbReference>
<feature type="compositionally biased region" description="Basic and acidic residues" evidence="8">
    <location>
        <begin position="378"/>
        <end position="389"/>
    </location>
</feature>
<dbReference type="Gene3D" id="3.40.50.300">
    <property type="entry name" value="P-loop containing nucleotide triphosphate hydrolases"/>
    <property type="match status" value="2"/>
</dbReference>
<comment type="caution">
    <text evidence="12">The sequence shown here is derived from an EMBL/GenBank/DDBJ whole genome shotgun (WGS) entry which is preliminary data.</text>
</comment>
<dbReference type="InterPro" id="IPR044742">
    <property type="entry name" value="DEAD/DEAH_RhlB"/>
</dbReference>
<evidence type="ECO:0000256" key="6">
    <source>
        <dbReference type="PROSITE-ProRule" id="PRU00552"/>
    </source>
</evidence>
<protein>
    <submittedName>
        <fullName evidence="12">Superfamily II DNA/RNA helicase</fullName>
    </submittedName>
</protein>
<sequence length="517" mass="57268">MQFSELGLHPFILKAIEATGYTEATQVQAQAVPAALAGADLLVSSQTGSGKTAAFLLPSLHRLAEPSAVPGNGPRILVLAPTRELAQQVEKAARTYGKELRRLRTASLVGGAPYGPQLKQLAQPVDIVVATPGRLMDHMERGRIDFSRLEVLVLDEADRMLDMGFIDDIEAIVAKTPESRQTLLFSATLDGVVGKLARKLTRDAQRIEVAAAASAKPQIEQRLHFTDDHEHKARLLDHWLRDAELKQAVVFTATKRSAEELTDSLRDQGHSADALHGDMPQNKRNRTIQRLREGRTRVLVATDVAARGIDVAGVTHVINFDAPRQAEDYVHRIGRTGRAGRSGIAVTLVHHREKHLVREIERYTGQSLQAETIPGLEPKARPPRTEQRPRQGYGQGKSWGARKEGGYKKDGYAKPYGERSEGGFKREAKPAGEWQPRSDWNNKPRSDWRDKPYGLSGDAQPRSFDRGNGQPKRAERGGDPARREDSWKSPNNDWSSRGPRKAYAGAKPAAKRSNRWD</sequence>
<evidence type="ECO:0000313" key="12">
    <source>
        <dbReference type="EMBL" id="TCS72137.1"/>
    </source>
</evidence>
<name>A0A4R3JXY8_9PROT</name>
<evidence type="ECO:0000256" key="2">
    <source>
        <dbReference type="ARBA" id="ARBA00022801"/>
    </source>
</evidence>
<feature type="domain" description="Helicase ATP-binding" evidence="9">
    <location>
        <begin position="32"/>
        <end position="207"/>
    </location>
</feature>
<dbReference type="InterPro" id="IPR014014">
    <property type="entry name" value="RNA_helicase_DEAD_Q_motif"/>
</dbReference>
<gene>
    <name evidence="12" type="ORF">EDC61_10652</name>
</gene>
<reference evidence="12 13" key="1">
    <citation type="submission" date="2019-03" db="EMBL/GenBank/DDBJ databases">
        <title>Genomic Encyclopedia of Type Strains, Phase IV (KMG-IV): sequencing the most valuable type-strain genomes for metagenomic binning, comparative biology and taxonomic classification.</title>
        <authorList>
            <person name="Goeker M."/>
        </authorList>
    </citation>
    <scope>NUCLEOTIDE SEQUENCE [LARGE SCALE GENOMIC DNA]</scope>
    <source>
        <strain evidence="12 13">DSM 103923</strain>
    </source>
</reference>
<dbReference type="PROSITE" id="PS00039">
    <property type="entry name" value="DEAD_ATP_HELICASE"/>
    <property type="match status" value="1"/>
</dbReference>
<keyword evidence="3 7" id="KW-0347">Helicase</keyword>